<sequence>MPRRSSGTTLCPPPAPRAAPMRNPPQPVSQAPPPAPLQSGGGSILGGSAPQLLRVGMAFGTGSAVAHRAVDAVMGPRTVQHEYVDSGAAPAAAAPTAVGADSCNIHSRAFQDCINSNGADISKCQFYLDMLNECRRGSSSSMLGA</sequence>
<dbReference type="GO" id="GO:0005634">
    <property type="term" value="C:nucleus"/>
    <property type="evidence" value="ECO:0007669"/>
    <property type="project" value="TreeGrafter"/>
</dbReference>
<evidence type="ECO:0000256" key="2">
    <source>
        <dbReference type="SAM" id="MobiDB-lite"/>
    </source>
</evidence>
<dbReference type="GO" id="GO:0007005">
    <property type="term" value="P:mitochondrion organization"/>
    <property type="evidence" value="ECO:0007669"/>
    <property type="project" value="InterPro"/>
</dbReference>
<dbReference type="InterPro" id="IPR055304">
    <property type="entry name" value="CHCHD2/10-like"/>
</dbReference>
<evidence type="ECO:0000313" key="5">
    <source>
        <dbReference type="Proteomes" id="UP001189122"/>
    </source>
</evidence>
<dbReference type="PANTHER" id="PTHR13523">
    <property type="entry name" value="COILED-COIL-HELIX-COILED-COIL-HELIX DOMAIN CONTAINING 2/NUR77"/>
    <property type="match status" value="1"/>
</dbReference>
<proteinExistence type="predicted"/>
<dbReference type="InterPro" id="IPR009069">
    <property type="entry name" value="Cys_alpha_HP_mot_SF"/>
</dbReference>
<accession>A0A7I8IZS1</accession>
<feature type="region of interest" description="Disordered" evidence="2">
    <location>
        <begin position="1"/>
        <end position="46"/>
    </location>
</feature>
<reference evidence="4 5" key="1">
    <citation type="submission" date="2019-12" db="EMBL/GenBank/DDBJ databases">
        <authorList>
            <person name="Scholz U."/>
            <person name="Mascher M."/>
            <person name="Fiebig A."/>
        </authorList>
    </citation>
    <scope>NUCLEOTIDE SEQUENCE</scope>
</reference>
<dbReference type="InterPro" id="IPR010625">
    <property type="entry name" value="CHCH"/>
</dbReference>
<dbReference type="Pfam" id="PF06747">
    <property type="entry name" value="CHCH"/>
    <property type="match status" value="1"/>
</dbReference>
<dbReference type="SUPFAM" id="SSF47072">
    <property type="entry name" value="Cysteine alpha-hairpin motif"/>
    <property type="match status" value="1"/>
</dbReference>
<evidence type="ECO:0000313" key="4">
    <source>
        <dbReference type="EMBL" id="CAA2623551.1"/>
    </source>
</evidence>
<evidence type="ECO:0000256" key="1">
    <source>
        <dbReference type="ARBA" id="ARBA00023157"/>
    </source>
</evidence>
<dbReference type="GO" id="GO:0005739">
    <property type="term" value="C:mitochondrion"/>
    <property type="evidence" value="ECO:0007669"/>
    <property type="project" value="TreeGrafter"/>
</dbReference>
<dbReference type="EMBL" id="LR743594">
    <property type="protein sequence ID" value="CAA2623551.1"/>
    <property type="molecule type" value="Genomic_DNA"/>
</dbReference>
<gene>
    <name evidence="4" type="ORF">SI7747_07009478</name>
</gene>
<dbReference type="AlphaFoldDB" id="A0A7I8IZS1"/>
<protein>
    <recommendedName>
        <fullName evidence="3">CHCH domain-containing protein</fullName>
    </recommendedName>
</protein>
<evidence type="ECO:0000259" key="3">
    <source>
        <dbReference type="Pfam" id="PF06747"/>
    </source>
</evidence>
<name>A0A7I8IZS1_SPIIN</name>
<dbReference type="Proteomes" id="UP001189122">
    <property type="component" value="Unassembled WGS sequence"/>
</dbReference>
<feature type="compositionally biased region" description="Pro residues" evidence="2">
    <location>
        <begin position="11"/>
        <end position="36"/>
    </location>
</feature>
<dbReference type="PANTHER" id="PTHR13523:SF2">
    <property type="entry name" value="COILED-COIL-HELIX-COILED-COIL-HELIX DOMAIN CONTAINING 2, ISOFORM A-RELATED"/>
    <property type="match status" value="1"/>
</dbReference>
<feature type="domain" description="CHCH" evidence="3">
    <location>
        <begin position="103"/>
        <end position="136"/>
    </location>
</feature>
<dbReference type="EMBL" id="CACRZD030000007">
    <property type="protein sequence ID" value="CAA6663093.1"/>
    <property type="molecule type" value="Genomic_DNA"/>
</dbReference>
<keyword evidence="5" id="KW-1185">Reference proteome</keyword>
<keyword evidence="1" id="KW-1015">Disulfide bond</keyword>
<organism evidence="4">
    <name type="scientific">Spirodela intermedia</name>
    <name type="common">Intermediate duckweed</name>
    <dbReference type="NCBI Taxonomy" id="51605"/>
    <lineage>
        <taxon>Eukaryota</taxon>
        <taxon>Viridiplantae</taxon>
        <taxon>Streptophyta</taxon>
        <taxon>Embryophyta</taxon>
        <taxon>Tracheophyta</taxon>
        <taxon>Spermatophyta</taxon>
        <taxon>Magnoliopsida</taxon>
        <taxon>Liliopsida</taxon>
        <taxon>Araceae</taxon>
        <taxon>Lemnoideae</taxon>
        <taxon>Spirodela</taxon>
    </lineage>
</organism>